<dbReference type="EMBL" id="JAGIOA010000001">
    <property type="protein sequence ID" value="MBP2376865.1"/>
    <property type="molecule type" value="Genomic_DNA"/>
</dbReference>
<comment type="caution">
    <text evidence="1">The sequence shown here is derived from an EMBL/GenBank/DDBJ whole genome shotgun (WGS) entry which is preliminary data.</text>
</comment>
<dbReference type="InterPro" id="IPR021352">
    <property type="entry name" value="DUF2971"/>
</dbReference>
<name>A0ABS4WKY4_9MICO</name>
<dbReference type="Proteomes" id="UP000703720">
    <property type="component" value="Unassembled WGS sequence"/>
</dbReference>
<evidence type="ECO:0000313" key="1">
    <source>
        <dbReference type="EMBL" id="MBP2376865.1"/>
    </source>
</evidence>
<gene>
    <name evidence="1" type="ORF">JOF42_000360</name>
</gene>
<accession>A0ABS4WKY4</accession>
<evidence type="ECO:0000313" key="2">
    <source>
        <dbReference type="Proteomes" id="UP000703720"/>
    </source>
</evidence>
<sequence length="291" mass="32172">MQYAILAPTPRRYDGPAYHYTGARGLHGMVTKHCVWATAYTMLNDELEIRHGVSEVLRAFATWKPGPNVSQQAALTLSAYLEQLEETFETLPIYIVSASKKPTLLNQYQGYAGGEGYAVGFDKAPVLRPFNTAPDNNLWAAGGWLEVFYEPAAKEEYAHHIFDQMVQHESVLALIAPFTGTSWILQDSLAALVSVLKHEAFAAEQEVRHVVTYAGRPHFRAEDRGIVPYLTLGNHSGGLDSKVPDGLLQLTDIYVGPPSATAARRIRTLEQLLEQDYSGVGVKDSELPYLP</sequence>
<dbReference type="RefSeq" id="WP_210096284.1">
    <property type="nucleotide sequence ID" value="NZ_BAAAIO010000001.1"/>
</dbReference>
<organism evidence="1 2">
    <name type="scientific">Microbacterium phyllosphaerae</name>
    <dbReference type="NCBI Taxonomy" id="124798"/>
    <lineage>
        <taxon>Bacteria</taxon>
        <taxon>Bacillati</taxon>
        <taxon>Actinomycetota</taxon>
        <taxon>Actinomycetes</taxon>
        <taxon>Micrococcales</taxon>
        <taxon>Microbacteriaceae</taxon>
        <taxon>Microbacterium</taxon>
    </lineage>
</organism>
<keyword evidence="2" id="KW-1185">Reference proteome</keyword>
<proteinExistence type="predicted"/>
<reference evidence="1 2" key="1">
    <citation type="submission" date="2021-03" db="EMBL/GenBank/DDBJ databases">
        <title>Sequencing the genomes of 1000 actinobacteria strains.</title>
        <authorList>
            <person name="Klenk H.-P."/>
        </authorList>
    </citation>
    <scope>NUCLEOTIDE SEQUENCE [LARGE SCALE GENOMIC DNA]</scope>
    <source>
        <strain evidence="1 2">DSM 13468</strain>
    </source>
</reference>
<protein>
    <submittedName>
        <fullName evidence="1">Uncharacterized protein</fullName>
    </submittedName>
</protein>
<dbReference type="Pfam" id="PF11185">
    <property type="entry name" value="DUF2971"/>
    <property type="match status" value="1"/>
</dbReference>